<feature type="transmembrane region" description="Helical" evidence="1">
    <location>
        <begin position="27"/>
        <end position="46"/>
    </location>
</feature>
<reference evidence="3" key="1">
    <citation type="journal article" date="2019" name="Int. J. Syst. Evol. Microbiol.">
        <title>The Global Catalogue of Microorganisms (GCM) 10K type strain sequencing project: providing services to taxonomists for standard genome sequencing and annotation.</title>
        <authorList>
            <consortium name="The Broad Institute Genomics Platform"/>
            <consortium name="The Broad Institute Genome Sequencing Center for Infectious Disease"/>
            <person name="Wu L."/>
            <person name="Ma J."/>
        </authorList>
    </citation>
    <scope>NUCLEOTIDE SEQUENCE [LARGE SCALE GENOMIC DNA]</scope>
    <source>
        <strain evidence="3">JCM 15933</strain>
    </source>
</reference>
<feature type="transmembrane region" description="Helical" evidence="1">
    <location>
        <begin position="118"/>
        <end position="139"/>
    </location>
</feature>
<evidence type="ECO:0008006" key="4">
    <source>
        <dbReference type="Google" id="ProtNLM"/>
    </source>
</evidence>
<feature type="transmembrane region" description="Helical" evidence="1">
    <location>
        <begin position="146"/>
        <end position="173"/>
    </location>
</feature>
<evidence type="ECO:0000256" key="1">
    <source>
        <dbReference type="SAM" id="Phobius"/>
    </source>
</evidence>
<evidence type="ECO:0000313" key="2">
    <source>
        <dbReference type="EMBL" id="GAA1520438.1"/>
    </source>
</evidence>
<dbReference type="EMBL" id="BAAAQD010000007">
    <property type="protein sequence ID" value="GAA1520438.1"/>
    <property type="molecule type" value="Genomic_DNA"/>
</dbReference>
<dbReference type="Proteomes" id="UP001501470">
    <property type="component" value="Unassembled WGS sequence"/>
</dbReference>
<feature type="transmembrane region" description="Helical" evidence="1">
    <location>
        <begin position="185"/>
        <end position="206"/>
    </location>
</feature>
<feature type="transmembrane region" description="Helical" evidence="1">
    <location>
        <begin position="93"/>
        <end position="112"/>
    </location>
</feature>
<sequence>MRIVGCCGVLYGTAVIVQRIARGVTEVLAPAVLVSVLLVLLAVHGAPSVGRGLLLGVVAALFESVLPFLYILRGVRRGELTDRHVGDHRQRRGPLLVGLVSVAVGFVVLVGLDAQQELLAAVVAGGVGLVVAAVVNHWWKMSIHTAVAAGALVILMLVYGWLLIVTAPLAGLVGWSRVALKDHTVAQVVVGAVVGAVVAGGVFSALR</sequence>
<name>A0ABP4LDS6_9ACTN</name>
<keyword evidence="1" id="KW-0812">Transmembrane</keyword>
<feature type="transmembrane region" description="Helical" evidence="1">
    <location>
        <begin position="52"/>
        <end position="72"/>
    </location>
</feature>
<dbReference type="Gene3D" id="1.20.144.10">
    <property type="entry name" value="Phosphatidic acid phosphatase type 2/haloperoxidase"/>
    <property type="match status" value="1"/>
</dbReference>
<comment type="caution">
    <text evidence="2">The sequence shown here is derived from an EMBL/GenBank/DDBJ whole genome shotgun (WGS) entry which is preliminary data.</text>
</comment>
<gene>
    <name evidence="2" type="ORF">GCM10009827_040080</name>
</gene>
<organism evidence="2 3">
    <name type="scientific">Dactylosporangium maewongense</name>
    <dbReference type="NCBI Taxonomy" id="634393"/>
    <lineage>
        <taxon>Bacteria</taxon>
        <taxon>Bacillati</taxon>
        <taxon>Actinomycetota</taxon>
        <taxon>Actinomycetes</taxon>
        <taxon>Micromonosporales</taxon>
        <taxon>Micromonosporaceae</taxon>
        <taxon>Dactylosporangium</taxon>
    </lineage>
</organism>
<evidence type="ECO:0000313" key="3">
    <source>
        <dbReference type="Proteomes" id="UP001501470"/>
    </source>
</evidence>
<proteinExistence type="predicted"/>
<keyword evidence="3" id="KW-1185">Reference proteome</keyword>
<keyword evidence="1" id="KW-1133">Transmembrane helix</keyword>
<accession>A0ABP4LDS6</accession>
<protein>
    <recommendedName>
        <fullName evidence="4">Phosphatidic acid phosphatase type 2/haloperoxidase domain-containing protein</fullName>
    </recommendedName>
</protein>
<keyword evidence="1" id="KW-0472">Membrane</keyword>